<feature type="domain" description="EamA" evidence="2">
    <location>
        <begin position="6"/>
        <end position="139"/>
    </location>
</feature>
<keyword evidence="1" id="KW-0472">Membrane</keyword>
<evidence type="ECO:0000313" key="3">
    <source>
        <dbReference type="EMBL" id="MFC2966590.1"/>
    </source>
</evidence>
<keyword evidence="1" id="KW-0812">Transmembrane</keyword>
<organism evidence="3 4">
    <name type="scientific">Acidimangrovimonas pyrenivorans</name>
    <dbReference type="NCBI Taxonomy" id="2030798"/>
    <lineage>
        <taxon>Bacteria</taxon>
        <taxon>Pseudomonadati</taxon>
        <taxon>Pseudomonadota</taxon>
        <taxon>Alphaproteobacteria</taxon>
        <taxon>Rhodobacterales</taxon>
        <taxon>Paracoccaceae</taxon>
        <taxon>Acidimangrovimonas</taxon>
    </lineage>
</organism>
<feature type="transmembrane region" description="Helical" evidence="1">
    <location>
        <begin position="263"/>
        <end position="284"/>
    </location>
</feature>
<protein>
    <submittedName>
        <fullName evidence="3">DMT family transporter</fullName>
    </submittedName>
</protein>
<feature type="transmembrane region" description="Helical" evidence="1">
    <location>
        <begin position="240"/>
        <end position="257"/>
    </location>
</feature>
<evidence type="ECO:0000256" key="1">
    <source>
        <dbReference type="SAM" id="Phobius"/>
    </source>
</evidence>
<keyword evidence="1" id="KW-1133">Transmembrane helix</keyword>
<evidence type="ECO:0000259" key="2">
    <source>
        <dbReference type="Pfam" id="PF00892"/>
    </source>
</evidence>
<feature type="transmembrane region" description="Helical" evidence="1">
    <location>
        <begin position="37"/>
        <end position="55"/>
    </location>
</feature>
<feature type="transmembrane region" description="Helical" evidence="1">
    <location>
        <begin position="67"/>
        <end position="86"/>
    </location>
</feature>
<feature type="transmembrane region" description="Helical" evidence="1">
    <location>
        <begin position="92"/>
        <end position="111"/>
    </location>
</feature>
<gene>
    <name evidence="3" type="ORF">ACFOES_00635</name>
</gene>
<feature type="transmembrane region" description="Helical" evidence="1">
    <location>
        <begin position="183"/>
        <end position="204"/>
    </location>
</feature>
<dbReference type="InterPro" id="IPR000620">
    <property type="entry name" value="EamA_dom"/>
</dbReference>
<dbReference type="Proteomes" id="UP001595443">
    <property type="component" value="Unassembled WGS sequence"/>
</dbReference>
<dbReference type="RefSeq" id="WP_377830811.1">
    <property type="nucleotide sequence ID" value="NZ_JBHRSK010000001.1"/>
</dbReference>
<evidence type="ECO:0000313" key="4">
    <source>
        <dbReference type="Proteomes" id="UP001595443"/>
    </source>
</evidence>
<dbReference type="PANTHER" id="PTHR22911">
    <property type="entry name" value="ACYL-MALONYL CONDENSING ENZYME-RELATED"/>
    <property type="match status" value="1"/>
</dbReference>
<name>A0ABV7ABR2_9RHOB</name>
<feature type="transmembrane region" description="Helical" evidence="1">
    <location>
        <begin position="123"/>
        <end position="141"/>
    </location>
</feature>
<accession>A0ABV7ABR2</accession>
<dbReference type="SUPFAM" id="SSF103481">
    <property type="entry name" value="Multidrug resistance efflux transporter EmrE"/>
    <property type="match status" value="2"/>
</dbReference>
<reference evidence="4" key="1">
    <citation type="journal article" date="2019" name="Int. J. Syst. Evol. Microbiol.">
        <title>The Global Catalogue of Microorganisms (GCM) 10K type strain sequencing project: providing services to taxonomists for standard genome sequencing and annotation.</title>
        <authorList>
            <consortium name="The Broad Institute Genomics Platform"/>
            <consortium name="The Broad Institute Genome Sequencing Center for Infectious Disease"/>
            <person name="Wu L."/>
            <person name="Ma J."/>
        </authorList>
    </citation>
    <scope>NUCLEOTIDE SEQUENCE [LARGE SCALE GENOMIC DNA]</scope>
    <source>
        <strain evidence="4">KCTC 62192</strain>
    </source>
</reference>
<keyword evidence="4" id="KW-1185">Reference proteome</keyword>
<feature type="transmembrane region" description="Helical" evidence="1">
    <location>
        <begin position="153"/>
        <end position="171"/>
    </location>
</feature>
<feature type="transmembrane region" description="Helical" evidence="1">
    <location>
        <begin position="210"/>
        <end position="228"/>
    </location>
</feature>
<dbReference type="InterPro" id="IPR037185">
    <property type="entry name" value="EmrE-like"/>
</dbReference>
<proteinExistence type="predicted"/>
<sequence length="308" mass="31273">MTRHPMFGIFLALFGALAITPDTLLMRLSGLGGGQMVAWRGLLAGTSLTLAWALFRHRHWRGDLRGLASGGGALVVLCQFLSAALFSLGIAAAPVAVVLFAISSVPVFSALLSRLVLGEATHWSTWAAIAAVLTGIGIAVFGKSAGPVVGTPLLGAAAGLGVAMSLAVNFVTIRRNPQIPIPLAVGCGALVSGLVGLGLVGPATMLDGRIWAIVLAGGVVLPASFFSLSLASRHTQASTVSLLMLLETILGPVWVWAGTGEALTRGMVTGGALVIGSLAVYLWYAGRRQALARRAAVAAGALGPVEGG</sequence>
<comment type="caution">
    <text evidence="3">The sequence shown here is derived from an EMBL/GenBank/DDBJ whole genome shotgun (WGS) entry which is preliminary data.</text>
</comment>
<dbReference type="EMBL" id="JBHRSK010000001">
    <property type="protein sequence ID" value="MFC2966590.1"/>
    <property type="molecule type" value="Genomic_DNA"/>
</dbReference>
<dbReference type="Pfam" id="PF00892">
    <property type="entry name" value="EamA"/>
    <property type="match status" value="1"/>
</dbReference>